<keyword evidence="3" id="KW-1185">Reference proteome</keyword>
<reference evidence="2 3" key="1">
    <citation type="journal article" date="2019" name="Sci. Rep.">
        <title>Orb-weaving spider Araneus ventricosus genome elucidates the spidroin gene catalogue.</title>
        <authorList>
            <person name="Kono N."/>
            <person name="Nakamura H."/>
            <person name="Ohtoshi R."/>
            <person name="Moran D.A.P."/>
            <person name="Shinohara A."/>
            <person name="Yoshida Y."/>
            <person name="Fujiwara M."/>
            <person name="Mori M."/>
            <person name="Tomita M."/>
            <person name="Arakawa K."/>
        </authorList>
    </citation>
    <scope>NUCLEOTIDE SEQUENCE [LARGE SCALE GENOMIC DNA]</scope>
</reference>
<comment type="caution">
    <text evidence="2">The sequence shown here is derived from an EMBL/GenBank/DDBJ whole genome shotgun (WGS) entry which is preliminary data.</text>
</comment>
<evidence type="ECO:0000313" key="2">
    <source>
        <dbReference type="EMBL" id="GBL96245.1"/>
    </source>
</evidence>
<dbReference type="AlphaFoldDB" id="A0A4Y2BXP1"/>
<dbReference type="Proteomes" id="UP000499080">
    <property type="component" value="Unassembled WGS sequence"/>
</dbReference>
<organism evidence="2 3">
    <name type="scientific">Araneus ventricosus</name>
    <name type="common">Orbweaver spider</name>
    <name type="synonym">Epeira ventricosa</name>
    <dbReference type="NCBI Taxonomy" id="182803"/>
    <lineage>
        <taxon>Eukaryota</taxon>
        <taxon>Metazoa</taxon>
        <taxon>Ecdysozoa</taxon>
        <taxon>Arthropoda</taxon>
        <taxon>Chelicerata</taxon>
        <taxon>Arachnida</taxon>
        <taxon>Araneae</taxon>
        <taxon>Araneomorphae</taxon>
        <taxon>Entelegynae</taxon>
        <taxon>Araneoidea</taxon>
        <taxon>Araneidae</taxon>
        <taxon>Araneus</taxon>
    </lineage>
</organism>
<gene>
    <name evidence="2" type="ORF">AVEN_118780_1</name>
</gene>
<protein>
    <submittedName>
        <fullName evidence="2">Uncharacterized protein</fullName>
    </submittedName>
</protein>
<feature type="region of interest" description="Disordered" evidence="1">
    <location>
        <begin position="66"/>
        <end position="86"/>
    </location>
</feature>
<evidence type="ECO:0000256" key="1">
    <source>
        <dbReference type="SAM" id="MobiDB-lite"/>
    </source>
</evidence>
<feature type="compositionally biased region" description="Basic and acidic residues" evidence="1">
    <location>
        <begin position="67"/>
        <end position="86"/>
    </location>
</feature>
<accession>A0A4Y2BXP1</accession>
<evidence type="ECO:0000313" key="3">
    <source>
        <dbReference type="Proteomes" id="UP000499080"/>
    </source>
</evidence>
<name>A0A4Y2BXP1_ARAVE</name>
<proteinExistence type="predicted"/>
<dbReference type="EMBL" id="BGPR01000118">
    <property type="protein sequence ID" value="GBL96245.1"/>
    <property type="molecule type" value="Genomic_DNA"/>
</dbReference>
<sequence>MPGSQISTLYTMFVDVRNYSLRIAVMNKYYYDAADAGKKASKGQQMPKMRSFECHQPLWRLRCAPPKVKEEQKDSQESRLAKFLAE</sequence>